<name>A0A6C0HBD9_9ZZZZ</name>
<evidence type="ECO:0000256" key="1">
    <source>
        <dbReference type="SAM" id="MobiDB-lite"/>
    </source>
</evidence>
<reference evidence="2" key="1">
    <citation type="journal article" date="2020" name="Nature">
        <title>Giant virus diversity and host interactions through global metagenomics.</title>
        <authorList>
            <person name="Schulz F."/>
            <person name="Roux S."/>
            <person name="Paez-Espino D."/>
            <person name="Jungbluth S."/>
            <person name="Walsh D.A."/>
            <person name="Denef V.J."/>
            <person name="McMahon K.D."/>
            <person name="Konstantinidis K.T."/>
            <person name="Eloe-Fadrosh E.A."/>
            <person name="Kyrpides N.C."/>
            <person name="Woyke T."/>
        </authorList>
    </citation>
    <scope>NUCLEOTIDE SEQUENCE</scope>
    <source>
        <strain evidence="2">GVMAG-M-3300023179-90</strain>
    </source>
</reference>
<evidence type="ECO:0000313" key="2">
    <source>
        <dbReference type="EMBL" id="QHT77901.1"/>
    </source>
</evidence>
<proteinExistence type="predicted"/>
<protein>
    <submittedName>
        <fullName evidence="2">Uncharacterized protein</fullName>
    </submittedName>
</protein>
<organism evidence="2">
    <name type="scientific">viral metagenome</name>
    <dbReference type="NCBI Taxonomy" id="1070528"/>
    <lineage>
        <taxon>unclassified sequences</taxon>
        <taxon>metagenomes</taxon>
        <taxon>organismal metagenomes</taxon>
    </lineage>
</organism>
<feature type="region of interest" description="Disordered" evidence="1">
    <location>
        <begin position="23"/>
        <end position="58"/>
    </location>
</feature>
<accession>A0A6C0HBD9</accession>
<dbReference type="EMBL" id="MN739922">
    <property type="protein sequence ID" value="QHT77901.1"/>
    <property type="molecule type" value="Genomic_DNA"/>
</dbReference>
<dbReference type="AlphaFoldDB" id="A0A6C0HBD9"/>
<feature type="compositionally biased region" description="Basic residues" evidence="1">
    <location>
        <begin position="46"/>
        <end position="58"/>
    </location>
</feature>
<sequence>MGEINEKQLASEYEKKIKDLFKERKRNSKSKSKKTKSKEYNIIGGKKSHKNRTRKHRK</sequence>
<feature type="compositionally biased region" description="Basic residues" evidence="1">
    <location>
        <begin position="23"/>
        <end position="36"/>
    </location>
</feature>